<proteinExistence type="predicted"/>
<evidence type="ECO:0000313" key="3">
    <source>
        <dbReference type="Proteomes" id="UP000245207"/>
    </source>
</evidence>
<organism evidence="2 3">
    <name type="scientific">Artemisia annua</name>
    <name type="common">Sweet wormwood</name>
    <dbReference type="NCBI Taxonomy" id="35608"/>
    <lineage>
        <taxon>Eukaryota</taxon>
        <taxon>Viridiplantae</taxon>
        <taxon>Streptophyta</taxon>
        <taxon>Embryophyta</taxon>
        <taxon>Tracheophyta</taxon>
        <taxon>Spermatophyta</taxon>
        <taxon>Magnoliopsida</taxon>
        <taxon>eudicotyledons</taxon>
        <taxon>Gunneridae</taxon>
        <taxon>Pentapetalae</taxon>
        <taxon>asterids</taxon>
        <taxon>campanulids</taxon>
        <taxon>Asterales</taxon>
        <taxon>Asteraceae</taxon>
        <taxon>Asteroideae</taxon>
        <taxon>Anthemideae</taxon>
        <taxon>Artemisiinae</taxon>
        <taxon>Artemisia</taxon>
    </lineage>
</organism>
<dbReference type="EMBL" id="PKPP01000219">
    <property type="protein sequence ID" value="PWA95783.1"/>
    <property type="molecule type" value="Genomic_DNA"/>
</dbReference>
<sequence>MKIYVKIHFEIDVKPQDKTFVFWALCGAAIVEAMSKFERDKSDAFNFEQPEEDKIKLRVAGWKERYYEDKLFGKSPEDLESLRSMNSIGCAKMYGLVNRSECDWSLTKVLLFHL</sequence>
<accession>A0A2U1QCT8</accession>
<dbReference type="InterPro" id="IPR041412">
    <property type="entry name" value="Xrn1_helical"/>
</dbReference>
<dbReference type="Pfam" id="PF17846">
    <property type="entry name" value="XRN_M"/>
    <property type="match status" value="1"/>
</dbReference>
<comment type="caution">
    <text evidence="2">The sequence shown here is derived from an EMBL/GenBank/DDBJ whole genome shotgun (WGS) entry which is preliminary data.</text>
</comment>
<evidence type="ECO:0000259" key="1">
    <source>
        <dbReference type="Pfam" id="PF17846"/>
    </source>
</evidence>
<name>A0A2U1QCT8_ARTAN</name>
<feature type="domain" description="Xrn1 helical" evidence="1">
    <location>
        <begin position="31"/>
        <end position="82"/>
    </location>
</feature>
<protein>
    <submittedName>
        <fullName evidence="2">5'-3' exoribonuclease</fullName>
    </submittedName>
</protein>
<dbReference type="Proteomes" id="UP000245207">
    <property type="component" value="Unassembled WGS sequence"/>
</dbReference>
<reference evidence="2 3" key="1">
    <citation type="journal article" date="2018" name="Mol. Plant">
        <title>The genome of Artemisia annua provides insight into the evolution of Asteraceae family and artemisinin biosynthesis.</title>
        <authorList>
            <person name="Shen Q."/>
            <person name="Zhang L."/>
            <person name="Liao Z."/>
            <person name="Wang S."/>
            <person name="Yan T."/>
            <person name="Shi P."/>
            <person name="Liu M."/>
            <person name="Fu X."/>
            <person name="Pan Q."/>
            <person name="Wang Y."/>
            <person name="Lv Z."/>
            <person name="Lu X."/>
            <person name="Zhang F."/>
            <person name="Jiang W."/>
            <person name="Ma Y."/>
            <person name="Chen M."/>
            <person name="Hao X."/>
            <person name="Li L."/>
            <person name="Tang Y."/>
            <person name="Lv G."/>
            <person name="Zhou Y."/>
            <person name="Sun X."/>
            <person name="Brodelius P.E."/>
            <person name="Rose J.K.C."/>
            <person name="Tang K."/>
        </authorList>
    </citation>
    <scope>NUCLEOTIDE SEQUENCE [LARGE SCALE GENOMIC DNA]</scope>
    <source>
        <strain evidence="3">cv. Huhao1</strain>
        <tissue evidence="2">Leaf</tissue>
    </source>
</reference>
<dbReference type="STRING" id="35608.A0A2U1QCT8"/>
<evidence type="ECO:0000313" key="2">
    <source>
        <dbReference type="EMBL" id="PWA95783.1"/>
    </source>
</evidence>
<gene>
    <name evidence="2" type="ORF">CTI12_AA047030</name>
</gene>
<keyword evidence="3" id="KW-1185">Reference proteome</keyword>
<dbReference type="AlphaFoldDB" id="A0A2U1QCT8"/>